<organism evidence="4 5">
    <name type="scientific">Thermosporothrix hazakensis</name>
    <dbReference type="NCBI Taxonomy" id="644383"/>
    <lineage>
        <taxon>Bacteria</taxon>
        <taxon>Bacillati</taxon>
        <taxon>Chloroflexota</taxon>
        <taxon>Ktedonobacteria</taxon>
        <taxon>Ktedonobacterales</taxon>
        <taxon>Thermosporotrichaceae</taxon>
        <taxon>Thermosporothrix</taxon>
    </lineage>
</organism>
<protein>
    <submittedName>
        <fullName evidence="4">ABC-type glycerol-3-phosphate transport system substrate-binding protein</fullName>
    </submittedName>
</protein>
<dbReference type="CDD" id="cd13585">
    <property type="entry name" value="PBP2_TMBP_like"/>
    <property type="match status" value="1"/>
</dbReference>
<evidence type="ECO:0000256" key="1">
    <source>
        <dbReference type="ARBA" id="ARBA00008520"/>
    </source>
</evidence>
<dbReference type="PROSITE" id="PS51257">
    <property type="entry name" value="PROKAR_LIPOPROTEIN"/>
    <property type="match status" value="1"/>
</dbReference>
<dbReference type="GO" id="GO:0015768">
    <property type="term" value="P:maltose transport"/>
    <property type="evidence" value="ECO:0007669"/>
    <property type="project" value="TreeGrafter"/>
</dbReference>
<accession>A0A326U8K0</accession>
<dbReference type="PANTHER" id="PTHR30061:SF50">
    <property type="entry name" value="MALTOSE_MALTODEXTRIN-BINDING PERIPLASMIC PROTEIN"/>
    <property type="match status" value="1"/>
</dbReference>
<dbReference type="EMBL" id="QKUF01000011">
    <property type="protein sequence ID" value="PZW27946.1"/>
    <property type="molecule type" value="Genomic_DNA"/>
</dbReference>
<dbReference type="Pfam" id="PF01547">
    <property type="entry name" value="SBP_bac_1"/>
    <property type="match status" value="1"/>
</dbReference>
<sequence>MKKAPFAPPDLRIAGLFICFLVLVPLLAACGSSGNGTTTLVVWTVEANRLAKSGQEGVYAHYLVDQFQKEHPNVKVKLEDHGWDEELRQNLTTALLGGTAPDVVIGESFFRQFAALNALLPLENELGDLKNDVVPATYEGSMYQGHIYTLSAYTGVFGLERNCEVVKKAGFDCDKPPQTWDELLKQAQTITQKEQPNHYGYTLQGPAGFSIGAVLRLSVYLAQAGASLCKDDCSKPWFDNPKAVPVYEFIRKLNKTTPPGLTFNSDEGQLYMQLHKGKTAYQIGGSWHVAASKTNGCGDCRYSPVPIPQGGKNASVLVADVQYAALKQSKNPDLAKAFVRFIARDDTQLKAYEERQTLPTNKKALQKLRSQVDPATQQFIDTLLNSELHSLPQWTKNPQKVWSAYNDMLTKLLTTDAPVPQLLSDAQKAAEQAVQ</sequence>
<dbReference type="SUPFAM" id="SSF53850">
    <property type="entry name" value="Periplasmic binding protein-like II"/>
    <property type="match status" value="1"/>
</dbReference>
<keyword evidence="5" id="KW-1185">Reference proteome</keyword>
<reference evidence="4 5" key="1">
    <citation type="submission" date="2018-06" db="EMBL/GenBank/DDBJ databases">
        <title>Genomic Encyclopedia of Archaeal and Bacterial Type Strains, Phase II (KMG-II): from individual species to whole genera.</title>
        <authorList>
            <person name="Goeker M."/>
        </authorList>
    </citation>
    <scope>NUCLEOTIDE SEQUENCE [LARGE SCALE GENOMIC DNA]</scope>
    <source>
        <strain evidence="4 5">ATCC BAA-1881</strain>
    </source>
</reference>
<dbReference type="GO" id="GO:0055052">
    <property type="term" value="C:ATP-binding cassette (ABC) transporter complex, substrate-binding subunit-containing"/>
    <property type="evidence" value="ECO:0007669"/>
    <property type="project" value="TreeGrafter"/>
</dbReference>
<gene>
    <name evidence="4" type="ORF">EI42_03324</name>
</gene>
<evidence type="ECO:0000313" key="5">
    <source>
        <dbReference type="Proteomes" id="UP000248806"/>
    </source>
</evidence>
<keyword evidence="2" id="KW-0813">Transport</keyword>
<dbReference type="GO" id="GO:0042956">
    <property type="term" value="P:maltodextrin transmembrane transport"/>
    <property type="evidence" value="ECO:0007669"/>
    <property type="project" value="TreeGrafter"/>
</dbReference>
<dbReference type="PANTHER" id="PTHR30061">
    <property type="entry name" value="MALTOSE-BINDING PERIPLASMIC PROTEIN"/>
    <property type="match status" value="1"/>
</dbReference>
<keyword evidence="3" id="KW-0732">Signal</keyword>
<evidence type="ECO:0000313" key="4">
    <source>
        <dbReference type="EMBL" id="PZW27946.1"/>
    </source>
</evidence>
<dbReference type="GO" id="GO:1901982">
    <property type="term" value="F:maltose binding"/>
    <property type="evidence" value="ECO:0007669"/>
    <property type="project" value="TreeGrafter"/>
</dbReference>
<proteinExistence type="inferred from homology"/>
<comment type="caution">
    <text evidence="4">The sequence shown here is derived from an EMBL/GenBank/DDBJ whole genome shotgun (WGS) entry which is preliminary data.</text>
</comment>
<dbReference type="AlphaFoldDB" id="A0A326U8K0"/>
<comment type="similarity">
    <text evidence="1">Belongs to the bacterial solute-binding protein 1 family.</text>
</comment>
<dbReference type="InterPro" id="IPR006059">
    <property type="entry name" value="SBP"/>
</dbReference>
<evidence type="ECO:0000256" key="2">
    <source>
        <dbReference type="ARBA" id="ARBA00022448"/>
    </source>
</evidence>
<dbReference type="RefSeq" id="WP_111323697.1">
    <property type="nucleotide sequence ID" value="NZ_BIFX01000003.1"/>
</dbReference>
<name>A0A326U8K0_THEHA</name>
<dbReference type="Gene3D" id="3.40.190.10">
    <property type="entry name" value="Periplasmic binding protein-like II"/>
    <property type="match status" value="2"/>
</dbReference>
<dbReference type="OrthoDB" id="9798191at2"/>
<dbReference type="Proteomes" id="UP000248806">
    <property type="component" value="Unassembled WGS sequence"/>
</dbReference>
<evidence type="ECO:0000256" key="3">
    <source>
        <dbReference type="ARBA" id="ARBA00022729"/>
    </source>
</evidence>